<feature type="region of interest" description="Disordered" evidence="1">
    <location>
        <begin position="58"/>
        <end position="93"/>
    </location>
</feature>
<reference evidence="2" key="1">
    <citation type="journal article" date="2021" name="Front. Microbiol.">
        <title>Cellular and Genomic Properties of Haloferax gibbonsii LR2-5, the Host of Euryarchaeal Virus HFTV1.</title>
        <authorList>
            <person name="Tittes C."/>
            <person name="Schwarzer S."/>
            <person name="Pfeiffer F."/>
            <person name="Dyall-Smith M."/>
            <person name="Rodriguez-Franco M."/>
            <person name="Oksanen H.M."/>
            <person name="Quax T.E.F."/>
        </authorList>
    </citation>
    <scope>NUCLEOTIDE SEQUENCE</scope>
    <source>
        <strain evidence="2">LR2-5</strain>
    </source>
</reference>
<feature type="region of interest" description="Disordered" evidence="1">
    <location>
        <begin position="1"/>
        <end position="29"/>
    </location>
</feature>
<feature type="compositionally biased region" description="Basic and acidic residues" evidence="1">
    <location>
        <begin position="9"/>
        <end position="29"/>
    </location>
</feature>
<proteinExistence type="predicted"/>
<evidence type="ECO:0000313" key="3">
    <source>
        <dbReference type="Proteomes" id="UP000663064"/>
    </source>
</evidence>
<feature type="compositionally biased region" description="Basic and acidic residues" evidence="1">
    <location>
        <begin position="71"/>
        <end position="93"/>
    </location>
</feature>
<evidence type="ECO:0000256" key="1">
    <source>
        <dbReference type="SAM" id="MobiDB-lite"/>
    </source>
</evidence>
<dbReference type="AlphaFoldDB" id="A0A871BGM3"/>
<sequence length="93" mass="10439">MNWSKYTRLKSDLDGEDTSNRECWDRRSRPMADRRVVRTPHRLNVASAAVAAVVPFRSQPIPESAAANRPSGERSSADRHHVSGEIRRGGGRQ</sequence>
<protein>
    <submittedName>
        <fullName evidence="2">Uncharacterized protein</fullName>
    </submittedName>
</protein>
<accession>A0A871BGM3</accession>
<dbReference type="Proteomes" id="UP000663064">
    <property type="component" value="Chromosome"/>
</dbReference>
<gene>
    <name evidence="2" type="ORF">HfgLR_08765</name>
</gene>
<evidence type="ECO:0000313" key="2">
    <source>
        <dbReference type="EMBL" id="QOS11894.1"/>
    </source>
</evidence>
<organism evidence="2 3">
    <name type="scientific">Haloferax gibbonsii</name>
    <dbReference type="NCBI Taxonomy" id="35746"/>
    <lineage>
        <taxon>Archaea</taxon>
        <taxon>Methanobacteriati</taxon>
        <taxon>Methanobacteriota</taxon>
        <taxon>Stenosarchaea group</taxon>
        <taxon>Halobacteria</taxon>
        <taxon>Halobacteriales</taxon>
        <taxon>Haloferacaceae</taxon>
        <taxon>Haloferax</taxon>
    </lineage>
</organism>
<dbReference type="EMBL" id="CP063205">
    <property type="protein sequence ID" value="QOS11894.1"/>
    <property type="molecule type" value="Genomic_DNA"/>
</dbReference>
<name>A0A871BGM3_HALGI</name>